<keyword evidence="7" id="KW-1185">Reference proteome</keyword>
<gene>
    <name evidence="6" type="ORF">IF1G_09725</name>
</gene>
<dbReference type="PANTHER" id="PTHR24166:SF48">
    <property type="entry name" value="PROTEIN VAPYRIN"/>
    <property type="match status" value="1"/>
</dbReference>
<keyword evidence="5" id="KW-0812">Transmembrane</keyword>
<dbReference type="PROSITE" id="PS50088">
    <property type="entry name" value="ANK_REPEAT"/>
    <property type="match status" value="3"/>
</dbReference>
<dbReference type="PROSITE" id="PS50297">
    <property type="entry name" value="ANK_REP_REGION"/>
    <property type="match status" value="2"/>
</dbReference>
<evidence type="ECO:0000256" key="4">
    <source>
        <dbReference type="SAM" id="MobiDB-lite"/>
    </source>
</evidence>
<protein>
    <submittedName>
        <fullName evidence="6">Ankyrin repeats (3 copies) domain-containing protein</fullName>
    </submittedName>
</protein>
<dbReference type="STRING" id="43265.A0A545UQE7"/>
<dbReference type="Gene3D" id="1.25.40.20">
    <property type="entry name" value="Ankyrin repeat-containing domain"/>
    <property type="match status" value="3"/>
</dbReference>
<dbReference type="Pfam" id="PF12796">
    <property type="entry name" value="Ank_2"/>
    <property type="match status" value="2"/>
</dbReference>
<feature type="repeat" description="ANK" evidence="3">
    <location>
        <begin position="56"/>
        <end position="88"/>
    </location>
</feature>
<dbReference type="EMBL" id="SPUK01000018">
    <property type="protein sequence ID" value="TQV91659.1"/>
    <property type="molecule type" value="Genomic_DNA"/>
</dbReference>
<evidence type="ECO:0000256" key="3">
    <source>
        <dbReference type="PROSITE-ProRule" id="PRU00023"/>
    </source>
</evidence>
<dbReference type="Pfam" id="PF00023">
    <property type="entry name" value="Ank"/>
    <property type="match status" value="2"/>
</dbReference>
<organism evidence="6 7">
    <name type="scientific">Cordyceps javanica</name>
    <dbReference type="NCBI Taxonomy" id="43265"/>
    <lineage>
        <taxon>Eukaryota</taxon>
        <taxon>Fungi</taxon>
        <taxon>Dikarya</taxon>
        <taxon>Ascomycota</taxon>
        <taxon>Pezizomycotina</taxon>
        <taxon>Sordariomycetes</taxon>
        <taxon>Hypocreomycetidae</taxon>
        <taxon>Hypocreales</taxon>
        <taxon>Cordycipitaceae</taxon>
        <taxon>Cordyceps</taxon>
    </lineage>
</organism>
<keyword evidence="5" id="KW-1133">Transmembrane helix</keyword>
<feature type="repeat" description="ANK" evidence="3">
    <location>
        <begin position="92"/>
        <end position="124"/>
    </location>
</feature>
<dbReference type="PANTHER" id="PTHR24166">
    <property type="entry name" value="ROLLING PEBBLES, ISOFORM B"/>
    <property type="match status" value="1"/>
</dbReference>
<dbReference type="AlphaFoldDB" id="A0A545UQE7"/>
<dbReference type="InterPro" id="IPR036770">
    <property type="entry name" value="Ankyrin_rpt-contain_sf"/>
</dbReference>
<feature type="compositionally biased region" description="Basic and acidic residues" evidence="4">
    <location>
        <begin position="7"/>
        <end position="20"/>
    </location>
</feature>
<evidence type="ECO:0000256" key="2">
    <source>
        <dbReference type="ARBA" id="ARBA00023043"/>
    </source>
</evidence>
<evidence type="ECO:0000313" key="6">
    <source>
        <dbReference type="EMBL" id="TQV91659.1"/>
    </source>
</evidence>
<sequence>MATEPIQEPRDPDDKPENHRDIFFAAKAGDLAAVKDFAEKEKDNFDVHKTSTSDLGERTAFSIACEYNHCDVAEYLLERGANPERDNGEELIEMTPLHWAAQQGHIEVVNLLQKRLAGVDVKNCDDRTALWLAAKGGYPEIVTILLEHTKTDRNSADDLGRSPLSVAAENGKVAVVEVLLGDASVDPAWEDMGRETPLYLAASNGHKEAVELLARAAPHTLDYPEMDGRTPLIEAASEGHLEIVRWLLGQALVNPMQRDQIGFTALMSAMDAKHKRIVDLLIPRDNISLHLLVSQTPTFEDQYSEVIPPATETWSKSEEDFGLTLAKSLLNAGYNVNTKTDAGVTALQSAVQKKRLQSICFLIHEHASIEGITADEWRALLTPNVDEVSLILTTNKVVAVPADRFKAADLGTNKFYDLYSLIPGKGVSWDDLYEKMCDDCSPLKHLWETSTLKLSIWYCYSGYEMVVSITFALPVEDAASQYNRDMPRQSEIKMVWRCNLFSNEPLFYLSSFPDGWAHNGEFEIQVMRKVAEAWTFGCRQARLQLAAIRDEQLMSEGRRPELMSQLANLAKTFAFYRVELEKQLADARAFLTVYDSIDNRHTTKIKSLLEEEWEKNIGNEIEKLEQNVRDVLQIALWAIPNVSSASVKMPFIKVSVAVASITLLIALNAGSILALVISVYDWARSRIIKNMQDDDSKSWKNRGNELKVLHPRSKTRSEWWLCWYTVVMAWRLLRKGFTTVAQAKKNDASKDDASKATGQGEPV</sequence>
<comment type="caution">
    <text evidence="6">The sequence shown here is derived from an EMBL/GenBank/DDBJ whole genome shotgun (WGS) entry which is preliminary data.</text>
</comment>
<feature type="region of interest" description="Disordered" evidence="4">
    <location>
        <begin position="744"/>
        <end position="763"/>
    </location>
</feature>
<dbReference type="SMART" id="SM00248">
    <property type="entry name" value="ANK"/>
    <property type="match status" value="8"/>
</dbReference>
<dbReference type="InterPro" id="IPR050889">
    <property type="entry name" value="Dendritic_Spine_Reg/Scaffold"/>
</dbReference>
<reference evidence="6 7" key="1">
    <citation type="journal article" date="2019" name="Appl. Microbiol. Biotechnol.">
        <title>Genome sequence of Isaria javanica and comparative genome analysis insights into family S53 peptidase evolution in fungal entomopathogens.</title>
        <authorList>
            <person name="Lin R."/>
            <person name="Zhang X."/>
            <person name="Xin B."/>
            <person name="Zou M."/>
            <person name="Gao Y."/>
            <person name="Qin F."/>
            <person name="Hu Q."/>
            <person name="Xie B."/>
            <person name="Cheng X."/>
        </authorList>
    </citation>
    <scope>NUCLEOTIDE SEQUENCE [LARGE SCALE GENOMIC DNA]</scope>
    <source>
        <strain evidence="6 7">IJ1G</strain>
    </source>
</reference>
<dbReference type="Proteomes" id="UP000315783">
    <property type="component" value="Unassembled WGS sequence"/>
</dbReference>
<keyword evidence="5" id="KW-0472">Membrane</keyword>
<feature type="transmembrane region" description="Helical" evidence="5">
    <location>
        <begin position="656"/>
        <end position="680"/>
    </location>
</feature>
<proteinExistence type="predicted"/>
<evidence type="ECO:0000256" key="5">
    <source>
        <dbReference type="SAM" id="Phobius"/>
    </source>
</evidence>
<evidence type="ECO:0000313" key="7">
    <source>
        <dbReference type="Proteomes" id="UP000315783"/>
    </source>
</evidence>
<evidence type="ECO:0000256" key="1">
    <source>
        <dbReference type="ARBA" id="ARBA00022737"/>
    </source>
</evidence>
<name>A0A545UQE7_9HYPO</name>
<keyword evidence="1" id="KW-0677">Repeat</keyword>
<feature type="compositionally biased region" description="Basic and acidic residues" evidence="4">
    <location>
        <begin position="744"/>
        <end position="754"/>
    </location>
</feature>
<feature type="repeat" description="ANK" evidence="3">
    <location>
        <begin position="227"/>
        <end position="248"/>
    </location>
</feature>
<keyword evidence="2 3" id="KW-0040">ANK repeat</keyword>
<feature type="region of interest" description="Disordered" evidence="4">
    <location>
        <begin position="1"/>
        <end position="20"/>
    </location>
</feature>
<dbReference type="InterPro" id="IPR002110">
    <property type="entry name" value="Ankyrin_rpt"/>
</dbReference>
<dbReference type="PRINTS" id="PR01415">
    <property type="entry name" value="ANKYRIN"/>
</dbReference>
<dbReference type="SUPFAM" id="SSF48403">
    <property type="entry name" value="Ankyrin repeat"/>
    <property type="match status" value="2"/>
</dbReference>
<accession>A0A545UQE7</accession>